<evidence type="ECO:0000313" key="1">
    <source>
        <dbReference type="EMBL" id="KAA6357968.1"/>
    </source>
</evidence>
<reference evidence="1 2" key="1">
    <citation type="submission" date="2019-03" db="EMBL/GenBank/DDBJ databases">
        <title>Single cell metagenomics reveals metabolic interactions within the superorganism composed of flagellate Streblomastix strix and complex community of Bacteroidetes bacteria on its surface.</title>
        <authorList>
            <person name="Treitli S.C."/>
            <person name="Kolisko M."/>
            <person name="Husnik F."/>
            <person name="Keeling P."/>
            <person name="Hampl V."/>
        </authorList>
    </citation>
    <scope>NUCLEOTIDE SEQUENCE [LARGE SCALE GENOMIC DNA]</scope>
    <source>
        <strain evidence="1">ST1C</strain>
    </source>
</reference>
<evidence type="ECO:0000313" key="2">
    <source>
        <dbReference type="Proteomes" id="UP000324800"/>
    </source>
</evidence>
<name>A0A5J4TIA0_9EUKA</name>
<protein>
    <submittedName>
        <fullName evidence="1">Uncharacterized protein</fullName>
    </submittedName>
</protein>
<dbReference type="Proteomes" id="UP000324800">
    <property type="component" value="Unassembled WGS sequence"/>
</dbReference>
<comment type="caution">
    <text evidence="1">The sequence shown here is derived from an EMBL/GenBank/DDBJ whole genome shotgun (WGS) entry which is preliminary data.</text>
</comment>
<feature type="non-terminal residue" evidence="1">
    <location>
        <position position="1"/>
    </location>
</feature>
<accession>A0A5J4TIA0</accession>
<sequence length="146" mass="16606">QIETYSNSEDYALLLLKADKSEKIDLYSKTETESNYDASEKFNIKFDLKTNLTDIVDNYSKIEDNALLLLFKADNTELFDAYFKSEDDELLSLKVNKIQLGNYIGLSSTQPITRQKQFATFFLSKISKLSKYDASMLLIGGAVILV</sequence>
<gene>
    <name evidence="1" type="ORF">EZS28_046505</name>
</gene>
<dbReference type="AlphaFoldDB" id="A0A5J4TIA0"/>
<organism evidence="1 2">
    <name type="scientific">Streblomastix strix</name>
    <dbReference type="NCBI Taxonomy" id="222440"/>
    <lineage>
        <taxon>Eukaryota</taxon>
        <taxon>Metamonada</taxon>
        <taxon>Preaxostyla</taxon>
        <taxon>Oxymonadida</taxon>
        <taxon>Streblomastigidae</taxon>
        <taxon>Streblomastix</taxon>
    </lineage>
</organism>
<dbReference type="EMBL" id="SNRW01030565">
    <property type="protein sequence ID" value="KAA6357968.1"/>
    <property type="molecule type" value="Genomic_DNA"/>
</dbReference>
<proteinExistence type="predicted"/>